<dbReference type="InterPro" id="IPR007434">
    <property type="entry name" value="FemAB-like"/>
</dbReference>
<dbReference type="Proteomes" id="UP000094291">
    <property type="component" value="Unassembled WGS sequence"/>
</dbReference>
<dbReference type="GO" id="GO:0016740">
    <property type="term" value="F:transferase activity"/>
    <property type="evidence" value="ECO:0007669"/>
    <property type="project" value="UniProtKB-KW"/>
</dbReference>
<dbReference type="STRING" id="197479.BFW38_17520"/>
<accession>A0A1E2VDM4</accession>
<name>A0A1E2VDM4_9GAMM</name>
<dbReference type="RefSeq" id="WP_069000086.1">
    <property type="nucleotide sequence ID" value="NZ_MDTQ01000001.1"/>
</dbReference>
<dbReference type="OrthoDB" id="9776898at2"/>
<evidence type="ECO:0000313" key="2">
    <source>
        <dbReference type="Proteomes" id="UP000094291"/>
    </source>
</evidence>
<comment type="caution">
    <text evidence="1">The sequence shown here is derived from an EMBL/GenBank/DDBJ whole genome shotgun (WGS) entry which is preliminary data.</text>
</comment>
<dbReference type="Pfam" id="PF04339">
    <property type="entry name" value="FemAB_like"/>
    <property type="match status" value="1"/>
</dbReference>
<dbReference type="SUPFAM" id="SSF55729">
    <property type="entry name" value="Acyl-CoA N-acyltransferases (Nat)"/>
    <property type="match status" value="1"/>
</dbReference>
<keyword evidence="1" id="KW-0808">Transferase</keyword>
<dbReference type="InterPro" id="IPR016181">
    <property type="entry name" value="Acyl_CoA_acyltransferase"/>
</dbReference>
<dbReference type="PANTHER" id="PTHR47017">
    <property type="entry name" value="ACYL-COA"/>
    <property type="match status" value="1"/>
</dbReference>
<keyword evidence="2" id="KW-1185">Reference proteome</keyword>
<protein>
    <submittedName>
        <fullName evidence="1">GNAT family N-acetyltransferase</fullName>
    </submittedName>
</protein>
<reference evidence="1 2" key="1">
    <citation type="submission" date="2016-08" db="EMBL/GenBank/DDBJ databases">
        <authorList>
            <person name="Seilhamer J.J."/>
        </authorList>
    </citation>
    <scope>NUCLEOTIDE SEQUENCE [LARGE SCALE GENOMIC DNA]</scope>
    <source>
        <strain evidence="1 2">PH27A</strain>
    </source>
</reference>
<dbReference type="EMBL" id="MDTQ01000001">
    <property type="protein sequence ID" value="ODC05064.1"/>
    <property type="molecule type" value="Genomic_DNA"/>
</dbReference>
<dbReference type="AlphaFoldDB" id="A0A1E2VDM4"/>
<gene>
    <name evidence="1" type="ORF">BFW38_17520</name>
</gene>
<dbReference type="PANTHER" id="PTHR47017:SF1">
    <property type="entry name" value="ACYL-COA"/>
    <property type="match status" value="1"/>
</dbReference>
<evidence type="ECO:0000313" key="1">
    <source>
        <dbReference type="EMBL" id="ODC05064.1"/>
    </source>
</evidence>
<sequence>MQTVTIHTQIREIPASQWDGLRCDDNPFTRHAFLEALESSGCVGGDSGWQPLHLTLHQGDQRVAAMPLYLKYHPWGEYVFDWAWEEAWTQYGEDYYPKLVTAIPFTPSVGPRLLYNPTQISLDHSISAMTQAIRQLCEEHRLSSWHTLFMPPATRHHYQAQSLLLRQGCQYHWYNRGYHSFDDFLNTMTAKRRKTVKRERRRCIEQAITLQTLAGHEITAAHLTHFYHFYQLTYLKRGRQGYLNQDFFQQLRQTMPEQLVLVMAYHHQEAVAAALSFRDQHHLYGRYWGCLDEYDSLHFETCYYQGIDYCIDQGLQHFDAGAQGEHKIQRGFEPIATWSAHWIETAMFRQAIKHYVETEQQQMTQHIEQLRQRLPFHKSG</sequence>
<proteinExistence type="predicted"/>
<organism evidence="1 2">
    <name type="scientific">Terasakiispira papahanaumokuakeensis</name>
    <dbReference type="NCBI Taxonomy" id="197479"/>
    <lineage>
        <taxon>Bacteria</taxon>
        <taxon>Pseudomonadati</taxon>
        <taxon>Pseudomonadota</taxon>
        <taxon>Gammaproteobacteria</taxon>
        <taxon>Oceanospirillales</taxon>
        <taxon>Terasakiispira</taxon>
    </lineage>
</organism>
<dbReference type="Gene3D" id="3.40.630.30">
    <property type="match status" value="1"/>
</dbReference>